<dbReference type="Proteomes" id="UP001219525">
    <property type="component" value="Unassembled WGS sequence"/>
</dbReference>
<feature type="region of interest" description="Disordered" evidence="1">
    <location>
        <begin position="573"/>
        <end position="602"/>
    </location>
</feature>
<feature type="region of interest" description="Disordered" evidence="1">
    <location>
        <begin position="470"/>
        <end position="504"/>
    </location>
</feature>
<feature type="compositionally biased region" description="Low complexity" evidence="1">
    <location>
        <begin position="361"/>
        <end position="372"/>
    </location>
</feature>
<feature type="region of interest" description="Disordered" evidence="1">
    <location>
        <begin position="340"/>
        <end position="377"/>
    </location>
</feature>
<reference evidence="2" key="1">
    <citation type="submission" date="2023-03" db="EMBL/GenBank/DDBJ databases">
        <title>Massive genome expansion in bonnet fungi (Mycena s.s.) driven by repeated elements and novel gene families across ecological guilds.</title>
        <authorList>
            <consortium name="Lawrence Berkeley National Laboratory"/>
            <person name="Harder C.B."/>
            <person name="Miyauchi S."/>
            <person name="Viragh M."/>
            <person name="Kuo A."/>
            <person name="Thoen E."/>
            <person name="Andreopoulos B."/>
            <person name="Lu D."/>
            <person name="Skrede I."/>
            <person name="Drula E."/>
            <person name="Henrissat B."/>
            <person name="Morin E."/>
            <person name="Kohler A."/>
            <person name="Barry K."/>
            <person name="LaButti K."/>
            <person name="Morin E."/>
            <person name="Salamov A."/>
            <person name="Lipzen A."/>
            <person name="Mereny Z."/>
            <person name="Hegedus B."/>
            <person name="Baldrian P."/>
            <person name="Stursova M."/>
            <person name="Weitz H."/>
            <person name="Taylor A."/>
            <person name="Grigoriev I.V."/>
            <person name="Nagy L.G."/>
            <person name="Martin F."/>
            <person name="Kauserud H."/>
        </authorList>
    </citation>
    <scope>NUCLEOTIDE SEQUENCE</scope>
    <source>
        <strain evidence="2">9144</strain>
    </source>
</reference>
<keyword evidence="3" id="KW-1185">Reference proteome</keyword>
<protein>
    <submittedName>
        <fullName evidence="2">Uncharacterized protein</fullName>
    </submittedName>
</protein>
<evidence type="ECO:0000313" key="2">
    <source>
        <dbReference type="EMBL" id="KAJ7193140.1"/>
    </source>
</evidence>
<accession>A0AAD6URC1</accession>
<dbReference type="EMBL" id="JARJCW010000111">
    <property type="protein sequence ID" value="KAJ7193140.1"/>
    <property type="molecule type" value="Genomic_DNA"/>
</dbReference>
<evidence type="ECO:0000313" key="3">
    <source>
        <dbReference type="Proteomes" id="UP001219525"/>
    </source>
</evidence>
<comment type="caution">
    <text evidence="2">The sequence shown here is derived from an EMBL/GenBank/DDBJ whole genome shotgun (WGS) entry which is preliminary data.</text>
</comment>
<gene>
    <name evidence="2" type="ORF">GGX14DRAFT_405753</name>
</gene>
<name>A0AAD6URC1_9AGAR</name>
<evidence type="ECO:0000256" key="1">
    <source>
        <dbReference type="SAM" id="MobiDB-lite"/>
    </source>
</evidence>
<feature type="compositionally biased region" description="Basic and acidic residues" evidence="1">
    <location>
        <begin position="482"/>
        <end position="504"/>
    </location>
</feature>
<organism evidence="2 3">
    <name type="scientific">Mycena pura</name>
    <dbReference type="NCBI Taxonomy" id="153505"/>
    <lineage>
        <taxon>Eukaryota</taxon>
        <taxon>Fungi</taxon>
        <taxon>Dikarya</taxon>
        <taxon>Basidiomycota</taxon>
        <taxon>Agaricomycotina</taxon>
        <taxon>Agaricomycetes</taxon>
        <taxon>Agaricomycetidae</taxon>
        <taxon>Agaricales</taxon>
        <taxon>Marasmiineae</taxon>
        <taxon>Mycenaceae</taxon>
        <taxon>Mycena</taxon>
    </lineage>
</organism>
<proteinExistence type="predicted"/>
<dbReference type="AlphaFoldDB" id="A0AAD6URC1"/>
<sequence>MEIPMNSSNRTNRIVPLKENGADSKAGGWLVLSRVPAHIFAHNKRLSCFLPSQTPLKSTVAARPPFTHRENASESPLPVAHPRPRPVTGDPPTWFAELYAGPGAQIPEISHASVLEAAASFDRGLPGLSRSVDCDPPYSSSFGTIRGEPRELAAFVAPSPGTRISLTPGVPRSTDPVFRDEHLSWLDSALRAVDGSEGSIRAFLDLIYSHSSDEPTRRSGDAVPDFHLPNGAHDADFEDFMLSDGGVDMLICEVPSYTGDLSFLEAPASATSGCKERILARDCDGGQRDTPPAADAESLWAFRNRHILRLLDLEMDDSQLQSRMPLFDADTDDFETTTDKYAERSAPTSASPGCDTPAHIPGPDGDTPPTADTDTESPWAFRNRHILGLMEVELDGPQPQTPLFDADDIETAPHTCAERSSPARAWASPGCGMPAPVPARDGDTPPAAAASESLWEFQNRHILRLMELEMDDSPPPQTPSFDADHCETAPDTPAERSGTDERREQWESLEALDSTLDMLSPLLAQSPCSDPFAASSPATLEHDDTTGYRFKFGVSSSSDSQAPLSRAAGVGLRTPAKATGARRWPSLSPSTPGSPPRCTHKPSFKRRCVPPRDCDIDAVLACACTRTEARPKLFHRNRACRWGGSCAAHVPRGAERAHLRAVHGLPGPATAEVASCPWERCGATATAQERADPGDWLLRHVLRAHFDMEAVRCPFCPFKRRFATVEALRRHLAQRLGGGRVIGSSRESSLSCDISAVQ</sequence>